<dbReference type="PANTHER" id="PTHR36570">
    <property type="entry name" value="DISULFIDE BOND FORMATION PROTEIN B"/>
    <property type="match status" value="1"/>
</dbReference>
<reference evidence="16" key="1">
    <citation type="submission" date="2020-10" db="EMBL/GenBank/DDBJ databases">
        <title>Connecting structure to function with the recovery of over 1000 high-quality activated sludge metagenome-assembled genomes encoding full-length rRNA genes using long-read sequencing.</title>
        <authorList>
            <person name="Singleton C.M."/>
            <person name="Petriglieri F."/>
            <person name="Kristensen J.M."/>
            <person name="Kirkegaard R.H."/>
            <person name="Michaelsen T.Y."/>
            <person name="Andersen M.H."/>
            <person name="Karst S.M."/>
            <person name="Dueholm M.S."/>
            <person name="Nielsen P.H."/>
            <person name="Albertsen M."/>
        </authorList>
    </citation>
    <scope>NUCLEOTIDE SEQUENCE</scope>
    <source>
        <strain evidence="16">Bjer_18-Q3-R1-45_BAT3C.347</strain>
    </source>
</reference>
<comment type="caution">
    <text evidence="16">The sequence shown here is derived from an EMBL/GenBank/DDBJ whole genome shotgun (WGS) entry which is preliminary data.</text>
</comment>
<evidence type="ECO:0000256" key="10">
    <source>
        <dbReference type="ARBA" id="ARBA00023136"/>
    </source>
</evidence>
<evidence type="ECO:0000256" key="12">
    <source>
        <dbReference type="ARBA" id="ARBA00023186"/>
    </source>
</evidence>
<keyword evidence="9 14" id="KW-0560">Oxidoreductase</keyword>
<evidence type="ECO:0000256" key="3">
    <source>
        <dbReference type="ARBA" id="ARBA00022448"/>
    </source>
</evidence>
<dbReference type="GO" id="GO:0006457">
    <property type="term" value="P:protein folding"/>
    <property type="evidence" value="ECO:0007669"/>
    <property type="project" value="InterPro"/>
</dbReference>
<evidence type="ECO:0000256" key="13">
    <source>
        <dbReference type="ARBA" id="ARBA00023284"/>
    </source>
</evidence>
<feature type="topological domain" description="Periplasmic" evidence="14">
    <location>
        <begin position="29"/>
        <end position="46"/>
    </location>
</feature>
<evidence type="ECO:0000313" key="16">
    <source>
        <dbReference type="EMBL" id="MBK6975073.1"/>
    </source>
</evidence>
<feature type="transmembrane region" description="Helical" evidence="15">
    <location>
        <begin position="144"/>
        <end position="162"/>
    </location>
</feature>
<comment type="function">
    <text evidence="14">Required for disulfide bond formation in some periplasmic proteins. Acts by oxidizing the DsbA protein.</text>
</comment>
<keyword evidence="12 14" id="KW-0143">Chaperone</keyword>
<feature type="topological domain" description="Cytoplasmic" evidence="14">
    <location>
        <begin position="64"/>
        <end position="69"/>
    </location>
</feature>
<keyword evidence="10 14" id="KW-0472">Membrane</keyword>
<evidence type="ECO:0000256" key="14">
    <source>
        <dbReference type="HAMAP-Rule" id="MF_00286"/>
    </source>
</evidence>
<dbReference type="PANTHER" id="PTHR36570:SF3">
    <property type="entry name" value="DISULFIDE BOND FORMATION PROTEIN B"/>
    <property type="match status" value="1"/>
</dbReference>
<dbReference type="GO" id="GO:0015035">
    <property type="term" value="F:protein-disulfide reductase activity"/>
    <property type="evidence" value="ECO:0007669"/>
    <property type="project" value="UniProtKB-UniRule"/>
</dbReference>
<evidence type="ECO:0000256" key="1">
    <source>
        <dbReference type="ARBA" id="ARBA00004429"/>
    </source>
</evidence>
<sequence length="168" mass="18277">MKALFESPRIGFTAIFAICAGLIGYGLWLQQARGLEPCPMCIMQRYAFVVAGLLALIGALHGPGGWGRRIYALLILLSAVGGASVAVRQSWLQHNPPKVTECGADLDFMLDSFPLSDALPMIFRGAGDCSKVDWTFIGLSMAEWALIWFAIIGLFAALLLFVRASRLR</sequence>
<feature type="topological domain" description="Cytoplasmic" evidence="14">
    <location>
        <begin position="1"/>
        <end position="11"/>
    </location>
</feature>
<evidence type="ECO:0000313" key="17">
    <source>
        <dbReference type="Proteomes" id="UP000807785"/>
    </source>
</evidence>
<evidence type="ECO:0000256" key="9">
    <source>
        <dbReference type="ARBA" id="ARBA00023002"/>
    </source>
</evidence>
<keyword evidence="8 14" id="KW-1133">Transmembrane helix</keyword>
<protein>
    <recommendedName>
        <fullName evidence="14">Disulfide bond formation protein B</fullName>
    </recommendedName>
    <alternativeName>
        <fullName evidence="14">Disulfide oxidoreductase</fullName>
    </alternativeName>
</protein>
<proteinExistence type="inferred from homology"/>
<dbReference type="AlphaFoldDB" id="A0A9D7E1X0"/>
<evidence type="ECO:0000256" key="7">
    <source>
        <dbReference type="ARBA" id="ARBA00022982"/>
    </source>
</evidence>
<dbReference type="InterPro" id="IPR003752">
    <property type="entry name" value="DiS_bond_form_DsbB/BdbC"/>
</dbReference>
<keyword evidence="13 14" id="KW-0676">Redox-active center</keyword>
<keyword evidence="6 14" id="KW-0812">Transmembrane</keyword>
<dbReference type="Gene3D" id="1.20.1550.10">
    <property type="entry name" value="DsbB-like"/>
    <property type="match status" value="1"/>
</dbReference>
<dbReference type="InterPro" id="IPR022920">
    <property type="entry name" value="Disulphide_bond_form_DsbB"/>
</dbReference>
<dbReference type="GO" id="GO:0009055">
    <property type="term" value="F:electron transfer activity"/>
    <property type="evidence" value="ECO:0007669"/>
    <property type="project" value="UniProtKB-UniRule"/>
</dbReference>
<dbReference type="EMBL" id="JADJEV010000005">
    <property type="protein sequence ID" value="MBK6975073.1"/>
    <property type="molecule type" value="Genomic_DNA"/>
</dbReference>
<dbReference type="Pfam" id="PF02600">
    <property type="entry name" value="DsbB"/>
    <property type="match status" value="1"/>
</dbReference>
<evidence type="ECO:0000256" key="6">
    <source>
        <dbReference type="ARBA" id="ARBA00022692"/>
    </source>
</evidence>
<organism evidence="16 17">
    <name type="scientific">Candidatus Methylophosphatis roskildensis</name>
    <dbReference type="NCBI Taxonomy" id="2899263"/>
    <lineage>
        <taxon>Bacteria</taxon>
        <taxon>Pseudomonadati</taxon>
        <taxon>Pseudomonadota</taxon>
        <taxon>Betaproteobacteria</taxon>
        <taxon>Nitrosomonadales</taxon>
        <taxon>Sterolibacteriaceae</taxon>
        <taxon>Candidatus Methylophosphatis</taxon>
    </lineage>
</organism>
<feature type="transmembrane region" description="Helical" evidence="15">
    <location>
        <begin position="42"/>
        <end position="60"/>
    </location>
</feature>
<dbReference type="HAMAP" id="MF_00286">
    <property type="entry name" value="DsbB"/>
    <property type="match status" value="1"/>
</dbReference>
<feature type="transmembrane region" description="Helical" evidence="15">
    <location>
        <begin position="12"/>
        <end position="30"/>
    </location>
</feature>
<comment type="subcellular location">
    <subcellularLocation>
        <location evidence="1">Cell inner membrane</location>
        <topology evidence="1">Multi-pass membrane protein</topology>
    </subcellularLocation>
    <subcellularLocation>
        <location evidence="14">Cell membrane</location>
        <topology evidence="14">Multi-pass membrane protein</topology>
    </subcellularLocation>
</comment>
<evidence type="ECO:0000256" key="5">
    <source>
        <dbReference type="ARBA" id="ARBA00022519"/>
    </source>
</evidence>
<evidence type="ECO:0000256" key="2">
    <source>
        <dbReference type="ARBA" id="ARBA00008823"/>
    </source>
</evidence>
<evidence type="ECO:0000256" key="11">
    <source>
        <dbReference type="ARBA" id="ARBA00023157"/>
    </source>
</evidence>
<keyword evidence="11 14" id="KW-1015">Disulfide bond</keyword>
<feature type="topological domain" description="Cytoplasmic" evidence="14">
    <location>
        <begin position="163"/>
        <end position="168"/>
    </location>
</feature>
<evidence type="ECO:0000256" key="4">
    <source>
        <dbReference type="ARBA" id="ARBA00022475"/>
    </source>
</evidence>
<dbReference type="Proteomes" id="UP000807785">
    <property type="component" value="Unassembled WGS sequence"/>
</dbReference>
<comment type="caution">
    <text evidence="14">Lacks conserved residue(s) required for the propagation of feature annotation.</text>
</comment>
<dbReference type="InterPro" id="IPR023380">
    <property type="entry name" value="DsbB-like_sf"/>
</dbReference>
<comment type="similarity">
    <text evidence="2 14">Belongs to the DsbB family.</text>
</comment>
<gene>
    <name evidence="14" type="primary">dsbB</name>
    <name evidence="16" type="ORF">IPH26_19775</name>
</gene>
<dbReference type="InterPro" id="IPR050183">
    <property type="entry name" value="DsbB"/>
</dbReference>
<keyword evidence="4 14" id="KW-1003">Cell membrane</keyword>
<keyword evidence="7 14" id="KW-0249">Electron transport</keyword>
<feature type="disulfide bond" description="Redox-active" evidence="14">
    <location>
        <begin position="38"/>
        <end position="41"/>
    </location>
</feature>
<dbReference type="SUPFAM" id="SSF158442">
    <property type="entry name" value="DsbB-like"/>
    <property type="match status" value="1"/>
</dbReference>
<dbReference type="GO" id="GO:0005886">
    <property type="term" value="C:plasma membrane"/>
    <property type="evidence" value="ECO:0007669"/>
    <property type="project" value="UniProtKB-SubCell"/>
</dbReference>
<evidence type="ECO:0000256" key="15">
    <source>
        <dbReference type="SAM" id="Phobius"/>
    </source>
</evidence>
<accession>A0A9D7E1X0</accession>
<evidence type="ECO:0000256" key="8">
    <source>
        <dbReference type="ARBA" id="ARBA00022989"/>
    </source>
</evidence>
<name>A0A9D7E1X0_9PROT</name>
<feature type="transmembrane region" description="Helical" evidence="15">
    <location>
        <begin position="72"/>
        <end position="91"/>
    </location>
</feature>
<keyword evidence="3 14" id="KW-0813">Transport</keyword>
<keyword evidence="5" id="KW-0997">Cell inner membrane</keyword>